<dbReference type="EMBL" id="BSQG01000002">
    <property type="protein sequence ID" value="GLU47285.1"/>
    <property type="molecule type" value="Genomic_DNA"/>
</dbReference>
<evidence type="ECO:0000313" key="2">
    <source>
        <dbReference type="Proteomes" id="UP001165092"/>
    </source>
</evidence>
<dbReference type="AlphaFoldDB" id="A0A9W6UIQ4"/>
<accession>A0A9W6UIQ4</accession>
<dbReference type="Proteomes" id="UP001165092">
    <property type="component" value="Unassembled WGS sequence"/>
</dbReference>
<name>A0A9W6UIQ4_9ACTN</name>
<protein>
    <submittedName>
        <fullName evidence="1">Uncharacterized protein</fullName>
    </submittedName>
</protein>
<dbReference type="RefSeq" id="WP_285758324.1">
    <property type="nucleotide sequence ID" value="NZ_BSQG01000002.1"/>
</dbReference>
<organism evidence="1 2">
    <name type="scientific">Nocardiopsis ansamitocini</name>
    <dbReference type="NCBI Taxonomy" id="1670832"/>
    <lineage>
        <taxon>Bacteria</taxon>
        <taxon>Bacillati</taxon>
        <taxon>Actinomycetota</taxon>
        <taxon>Actinomycetes</taxon>
        <taxon>Streptosporangiales</taxon>
        <taxon>Nocardiopsidaceae</taxon>
        <taxon>Nocardiopsis</taxon>
    </lineage>
</organism>
<comment type="caution">
    <text evidence="1">The sequence shown here is derived from an EMBL/GenBank/DDBJ whole genome shotgun (WGS) entry which is preliminary data.</text>
</comment>
<gene>
    <name evidence="1" type="ORF">Nans01_16360</name>
</gene>
<keyword evidence="2" id="KW-1185">Reference proteome</keyword>
<reference evidence="1" key="1">
    <citation type="submission" date="2023-02" db="EMBL/GenBank/DDBJ databases">
        <title>Nocardiopsis ansamitocini NBRC 112285.</title>
        <authorList>
            <person name="Ichikawa N."/>
            <person name="Sato H."/>
            <person name="Tonouchi N."/>
        </authorList>
    </citation>
    <scope>NUCLEOTIDE SEQUENCE</scope>
    <source>
        <strain evidence="1">NBRC 112285</strain>
    </source>
</reference>
<sequence>MVALVAVVIVGLVATMAVGLLTSTETPGNAVKPPDAPGVEMLGTPPQGIEYTDLGEQCDQAECFRPIAVTAEGRDADEAIEAVYTQLLDRGWGRLLPQGESDPETVPLADSALSDGGLLVQASRQPYTPESTAGLILAHSVPPSPPAS</sequence>
<proteinExistence type="predicted"/>
<evidence type="ECO:0000313" key="1">
    <source>
        <dbReference type="EMBL" id="GLU47285.1"/>
    </source>
</evidence>